<proteinExistence type="predicted"/>
<dbReference type="RefSeq" id="WP_343917260.1">
    <property type="nucleotide sequence ID" value="NZ_BAAAJT010000002.1"/>
</dbReference>
<dbReference type="InterPro" id="IPR011991">
    <property type="entry name" value="ArsR-like_HTH"/>
</dbReference>
<dbReference type="PANTHER" id="PTHR30363:SF44">
    <property type="entry name" value="AGA OPERON TRANSCRIPTIONAL REPRESSOR-RELATED"/>
    <property type="match status" value="1"/>
</dbReference>
<dbReference type="InterPro" id="IPR018356">
    <property type="entry name" value="Tscrpt_reg_HTH_DeoR_CS"/>
</dbReference>
<dbReference type="SMART" id="SM00420">
    <property type="entry name" value="HTH_DEOR"/>
    <property type="match status" value="1"/>
</dbReference>
<dbReference type="InterPro" id="IPR014036">
    <property type="entry name" value="DeoR-like_C"/>
</dbReference>
<keyword evidence="6" id="KW-1185">Reference proteome</keyword>
<dbReference type="CDD" id="cd00090">
    <property type="entry name" value="HTH_ARSR"/>
    <property type="match status" value="1"/>
</dbReference>
<dbReference type="Pfam" id="PF00455">
    <property type="entry name" value="DeoRC"/>
    <property type="match status" value="1"/>
</dbReference>
<dbReference type="InterPro" id="IPR001034">
    <property type="entry name" value="DeoR_HTH"/>
</dbReference>
<evidence type="ECO:0000313" key="6">
    <source>
        <dbReference type="Proteomes" id="UP001597351"/>
    </source>
</evidence>
<dbReference type="Gene3D" id="1.10.10.10">
    <property type="entry name" value="Winged helix-like DNA-binding domain superfamily/Winged helix DNA-binding domain"/>
    <property type="match status" value="1"/>
</dbReference>
<protein>
    <submittedName>
        <fullName evidence="5">DeoR/GlpR family DNA-binding transcription regulator</fullName>
    </submittedName>
</protein>
<dbReference type="InterPro" id="IPR050313">
    <property type="entry name" value="Carb_Metab_HTH_regulators"/>
</dbReference>
<sequence>MSDSPTEGPTQRSATRARHAALLRLIREGVTSVDDLVSETGVSASTVRRDLARLREEGAVARTYGGALATEPFHERSVGDSARVRVEAKQAIARLARPLVPAGGRVFLDAGTTCGALARLVAADESLGPLTVVTRGLETALALADAEHVELELVGGRLRRMSHGLVGPLATLALERMSFDVAFLGADAVDLLRGVGEPTVEETALKEQVAGVARRTVVLADVTKLDAAAPAWTRMPGPWTLVTDATGLAASEGVEVVAP</sequence>
<keyword evidence="1" id="KW-0805">Transcription regulation</keyword>
<feature type="domain" description="HTH deoR-type" evidence="4">
    <location>
        <begin position="14"/>
        <end position="69"/>
    </location>
</feature>
<dbReference type="EMBL" id="JBHUGD010000003">
    <property type="protein sequence ID" value="MFD1946784.1"/>
    <property type="molecule type" value="Genomic_DNA"/>
</dbReference>
<dbReference type="PRINTS" id="PR00037">
    <property type="entry name" value="HTHLACR"/>
</dbReference>
<evidence type="ECO:0000259" key="4">
    <source>
        <dbReference type="PROSITE" id="PS51000"/>
    </source>
</evidence>
<comment type="caution">
    <text evidence="5">The sequence shown here is derived from an EMBL/GenBank/DDBJ whole genome shotgun (WGS) entry which is preliminary data.</text>
</comment>
<dbReference type="PROSITE" id="PS51000">
    <property type="entry name" value="HTH_DEOR_2"/>
    <property type="match status" value="1"/>
</dbReference>
<dbReference type="SUPFAM" id="SSF46785">
    <property type="entry name" value="Winged helix' DNA-binding domain"/>
    <property type="match status" value="1"/>
</dbReference>
<dbReference type="PROSITE" id="PS00894">
    <property type="entry name" value="HTH_DEOR_1"/>
    <property type="match status" value="1"/>
</dbReference>
<dbReference type="GO" id="GO:0003677">
    <property type="term" value="F:DNA binding"/>
    <property type="evidence" value="ECO:0007669"/>
    <property type="project" value="UniProtKB-KW"/>
</dbReference>
<dbReference type="Gene3D" id="3.40.50.1360">
    <property type="match status" value="1"/>
</dbReference>
<name>A0ABW4TJE4_9ACTN</name>
<evidence type="ECO:0000256" key="2">
    <source>
        <dbReference type="ARBA" id="ARBA00023125"/>
    </source>
</evidence>
<reference evidence="6" key="1">
    <citation type="journal article" date="2019" name="Int. J. Syst. Evol. Microbiol.">
        <title>The Global Catalogue of Microorganisms (GCM) 10K type strain sequencing project: providing services to taxonomists for standard genome sequencing and annotation.</title>
        <authorList>
            <consortium name="The Broad Institute Genomics Platform"/>
            <consortium name="The Broad Institute Genome Sequencing Center for Infectious Disease"/>
            <person name="Wu L."/>
            <person name="Ma J."/>
        </authorList>
    </citation>
    <scope>NUCLEOTIDE SEQUENCE [LARGE SCALE GENOMIC DNA]</scope>
    <source>
        <strain evidence="6">CGMCC 1.12477</strain>
    </source>
</reference>
<dbReference type="Proteomes" id="UP001597351">
    <property type="component" value="Unassembled WGS sequence"/>
</dbReference>
<dbReference type="SMART" id="SM01134">
    <property type="entry name" value="DeoRC"/>
    <property type="match status" value="1"/>
</dbReference>
<evidence type="ECO:0000256" key="1">
    <source>
        <dbReference type="ARBA" id="ARBA00023015"/>
    </source>
</evidence>
<evidence type="ECO:0000313" key="5">
    <source>
        <dbReference type="EMBL" id="MFD1946784.1"/>
    </source>
</evidence>
<accession>A0ABW4TJE4</accession>
<dbReference type="InterPro" id="IPR036388">
    <property type="entry name" value="WH-like_DNA-bd_sf"/>
</dbReference>
<gene>
    <name evidence="5" type="ORF">ACFSDE_08270</name>
</gene>
<dbReference type="InterPro" id="IPR037171">
    <property type="entry name" value="NagB/RpiA_transferase-like"/>
</dbReference>
<evidence type="ECO:0000256" key="3">
    <source>
        <dbReference type="ARBA" id="ARBA00023163"/>
    </source>
</evidence>
<dbReference type="Pfam" id="PF08220">
    <property type="entry name" value="HTH_DeoR"/>
    <property type="match status" value="1"/>
</dbReference>
<keyword evidence="3" id="KW-0804">Transcription</keyword>
<dbReference type="SUPFAM" id="SSF100950">
    <property type="entry name" value="NagB/RpiA/CoA transferase-like"/>
    <property type="match status" value="1"/>
</dbReference>
<keyword evidence="2 5" id="KW-0238">DNA-binding</keyword>
<organism evidence="5 6">
    <name type="scientific">Nocardioides aestuarii</name>
    <dbReference type="NCBI Taxonomy" id="252231"/>
    <lineage>
        <taxon>Bacteria</taxon>
        <taxon>Bacillati</taxon>
        <taxon>Actinomycetota</taxon>
        <taxon>Actinomycetes</taxon>
        <taxon>Propionibacteriales</taxon>
        <taxon>Nocardioidaceae</taxon>
        <taxon>Nocardioides</taxon>
    </lineage>
</organism>
<dbReference type="PANTHER" id="PTHR30363">
    <property type="entry name" value="HTH-TYPE TRANSCRIPTIONAL REGULATOR SRLR-RELATED"/>
    <property type="match status" value="1"/>
</dbReference>
<dbReference type="InterPro" id="IPR036390">
    <property type="entry name" value="WH_DNA-bd_sf"/>
</dbReference>